<dbReference type="PRINTS" id="PR00359">
    <property type="entry name" value="BP450"/>
</dbReference>
<protein>
    <submittedName>
        <fullName evidence="3">Cytochrome P450</fullName>
    </submittedName>
</protein>
<keyword evidence="2" id="KW-0503">Monooxygenase</keyword>
<dbReference type="InterPro" id="IPR001128">
    <property type="entry name" value="Cyt_P450"/>
</dbReference>
<keyword evidence="4" id="KW-1185">Reference proteome</keyword>
<dbReference type="PROSITE" id="PS00086">
    <property type="entry name" value="CYTOCHROME_P450"/>
    <property type="match status" value="1"/>
</dbReference>
<dbReference type="EMBL" id="JBHXIJ010000054">
    <property type="protein sequence ID" value="MFD5099419.1"/>
    <property type="molecule type" value="Genomic_DNA"/>
</dbReference>
<keyword evidence="2" id="KW-0408">Iron</keyword>
<evidence type="ECO:0000256" key="1">
    <source>
        <dbReference type="ARBA" id="ARBA00010617"/>
    </source>
</evidence>
<name>A0ABW6FJU2_9ACTN</name>
<dbReference type="CDD" id="cd11029">
    <property type="entry name" value="CYP107-like"/>
    <property type="match status" value="1"/>
</dbReference>
<organism evidence="3 4">
    <name type="scientific">Streptomyces albidochromogenes</name>
    <dbReference type="NCBI Taxonomy" id="329524"/>
    <lineage>
        <taxon>Bacteria</taxon>
        <taxon>Bacillati</taxon>
        <taxon>Actinomycetota</taxon>
        <taxon>Actinomycetes</taxon>
        <taxon>Kitasatosporales</taxon>
        <taxon>Streptomycetaceae</taxon>
        <taxon>Streptomyces</taxon>
    </lineage>
</organism>
<keyword evidence="2" id="KW-0560">Oxidoreductase</keyword>
<dbReference type="PANTHER" id="PTHR46696">
    <property type="entry name" value="P450, PUTATIVE (EUROFUNG)-RELATED"/>
    <property type="match status" value="1"/>
</dbReference>
<accession>A0ABW6FJU2</accession>
<sequence>MTDPLQDPQFFTDPYATFARLRGAAPVHKVPTGSTGRYSYVVTGYAEAREAFADPRLSKDTARFFTGQPSRRDLHPAVSRTMLATDPPQHTRLRRAAGPAFTPGPVARMRPYITEVVDALLGVWAPGDQVDLVAGLAVPLPVTVICQLLGVPADDRTMVARWSNELFAAGRPDRIDAASHSLAGYMADLVESKRREPDGGLLHSLLLRSAAGELTGDEVVSLAVLLLVAGHETTTNFIGNAVLALVRHPDALARLRDDPGLIPTVLDELLRFDSPIGIATFRHSTEALVIGGTEIPAGVPVLIAPGAANRDPARFPVPDQLDLTRDASAQLAFGHGIHRCLGAPLARAESEIVLTQLLTRFPGIELAVPSENLQWRRTRLMRGLESLPVLL</sequence>
<dbReference type="InterPro" id="IPR036396">
    <property type="entry name" value="Cyt_P450_sf"/>
</dbReference>
<dbReference type="InterPro" id="IPR002397">
    <property type="entry name" value="Cyt_P450_B"/>
</dbReference>
<dbReference type="InterPro" id="IPR017972">
    <property type="entry name" value="Cyt_P450_CS"/>
</dbReference>
<dbReference type="RefSeq" id="WP_386711988.1">
    <property type="nucleotide sequence ID" value="NZ_JBHXIJ010000054.1"/>
</dbReference>
<comment type="caution">
    <text evidence="3">The sequence shown here is derived from an EMBL/GenBank/DDBJ whole genome shotgun (WGS) entry which is preliminary data.</text>
</comment>
<dbReference type="PANTHER" id="PTHR46696:SF1">
    <property type="entry name" value="CYTOCHROME P450 YJIB-RELATED"/>
    <property type="match status" value="1"/>
</dbReference>
<reference evidence="3 4" key="1">
    <citation type="submission" date="2024-09" db="EMBL/GenBank/DDBJ databases">
        <title>The Natural Products Discovery Center: Release of the First 8490 Sequenced Strains for Exploring Actinobacteria Biosynthetic Diversity.</title>
        <authorList>
            <person name="Kalkreuter E."/>
            <person name="Kautsar S.A."/>
            <person name="Yang D."/>
            <person name="Bader C.D."/>
            <person name="Teijaro C.N."/>
            <person name="Fluegel L."/>
            <person name="Davis C.M."/>
            <person name="Simpson J.R."/>
            <person name="Lauterbach L."/>
            <person name="Steele A.D."/>
            <person name="Gui C."/>
            <person name="Meng S."/>
            <person name="Li G."/>
            <person name="Viehrig K."/>
            <person name="Ye F."/>
            <person name="Su P."/>
            <person name="Kiefer A.F."/>
            <person name="Nichols A."/>
            <person name="Cepeda A.J."/>
            <person name="Yan W."/>
            <person name="Fan B."/>
            <person name="Jiang Y."/>
            <person name="Adhikari A."/>
            <person name="Zheng C.-J."/>
            <person name="Schuster L."/>
            <person name="Cowan T.M."/>
            <person name="Smanski M.J."/>
            <person name="Chevrette M.G."/>
            <person name="De Carvalho L.P.S."/>
            <person name="Shen B."/>
        </authorList>
    </citation>
    <scope>NUCLEOTIDE SEQUENCE [LARGE SCALE GENOMIC DNA]</scope>
    <source>
        <strain evidence="3 4">NPDC058348</strain>
    </source>
</reference>
<evidence type="ECO:0000313" key="4">
    <source>
        <dbReference type="Proteomes" id="UP001598448"/>
    </source>
</evidence>
<evidence type="ECO:0000256" key="2">
    <source>
        <dbReference type="RuleBase" id="RU000461"/>
    </source>
</evidence>
<evidence type="ECO:0000313" key="3">
    <source>
        <dbReference type="EMBL" id="MFD5099419.1"/>
    </source>
</evidence>
<dbReference type="Proteomes" id="UP001598448">
    <property type="component" value="Unassembled WGS sequence"/>
</dbReference>
<dbReference type="PRINTS" id="PR00385">
    <property type="entry name" value="P450"/>
</dbReference>
<gene>
    <name evidence="3" type="ORF">ACFWJN_10675</name>
</gene>
<dbReference type="Gene3D" id="1.10.630.10">
    <property type="entry name" value="Cytochrome P450"/>
    <property type="match status" value="1"/>
</dbReference>
<proteinExistence type="inferred from homology"/>
<dbReference type="Pfam" id="PF00067">
    <property type="entry name" value="p450"/>
    <property type="match status" value="2"/>
</dbReference>
<keyword evidence="2" id="KW-0349">Heme</keyword>
<comment type="similarity">
    <text evidence="1 2">Belongs to the cytochrome P450 family.</text>
</comment>
<dbReference type="SUPFAM" id="SSF48264">
    <property type="entry name" value="Cytochrome P450"/>
    <property type="match status" value="1"/>
</dbReference>
<keyword evidence="2" id="KW-0479">Metal-binding</keyword>